<gene>
    <name evidence="1" type="ORF">NCTC12998_07200</name>
</gene>
<evidence type="ECO:0000313" key="2">
    <source>
        <dbReference type="Proteomes" id="UP000345637"/>
    </source>
</evidence>
<protein>
    <submittedName>
        <fullName evidence="1">Uncharacterized protein</fullName>
    </submittedName>
</protein>
<reference evidence="1 2" key="1">
    <citation type="submission" date="2019-03" db="EMBL/GenBank/DDBJ databases">
        <authorList>
            <consortium name="Pathogen Informatics"/>
        </authorList>
    </citation>
    <scope>NUCLEOTIDE SEQUENCE [LARGE SCALE GENOMIC DNA]</scope>
    <source>
        <strain evidence="1 2">NCTC12998</strain>
    </source>
</reference>
<dbReference type="EMBL" id="CAADJE010000040">
    <property type="protein sequence ID" value="VFS91647.1"/>
    <property type="molecule type" value="Genomic_DNA"/>
</dbReference>
<organism evidence="1 2">
    <name type="scientific">Raoultella planticola</name>
    <name type="common">Klebsiella planticola</name>
    <dbReference type="NCBI Taxonomy" id="575"/>
    <lineage>
        <taxon>Bacteria</taxon>
        <taxon>Pseudomonadati</taxon>
        <taxon>Pseudomonadota</taxon>
        <taxon>Gammaproteobacteria</taxon>
        <taxon>Enterobacterales</taxon>
        <taxon>Enterobacteriaceae</taxon>
        <taxon>Klebsiella/Raoultella group</taxon>
        <taxon>Raoultella</taxon>
    </lineage>
</organism>
<dbReference type="AlphaFoldDB" id="A0A485D4N4"/>
<sequence>MLSESTQQFPHFSAAPDNEAIRQLLTPGKTQQSIQRGQRIETDMVTFGQKCPVPCRTELGQRLQHIFPRAAQQLQ</sequence>
<proteinExistence type="predicted"/>
<name>A0A485D4N4_RAOPL</name>
<accession>A0A485D4N4</accession>
<dbReference type="Proteomes" id="UP000345637">
    <property type="component" value="Unassembled WGS sequence"/>
</dbReference>
<evidence type="ECO:0000313" key="1">
    <source>
        <dbReference type="EMBL" id="VFS91647.1"/>
    </source>
</evidence>